<dbReference type="EMBL" id="GBRH01266509">
    <property type="protein sequence ID" value="JAD31386.1"/>
    <property type="molecule type" value="Transcribed_RNA"/>
</dbReference>
<protein>
    <submittedName>
        <fullName evidence="1">Uncharacterized protein</fullName>
    </submittedName>
</protein>
<reference evidence="1" key="2">
    <citation type="journal article" date="2015" name="Data Brief">
        <title>Shoot transcriptome of the giant reed, Arundo donax.</title>
        <authorList>
            <person name="Barrero R.A."/>
            <person name="Guerrero F.D."/>
            <person name="Moolhuijzen P."/>
            <person name="Goolsby J.A."/>
            <person name="Tidwell J."/>
            <person name="Bellgard S.E."/>
            <person name="Bellgard M.I."/>
        </authorList>
    </citation>
    <scope>NUCLEOTIDE SEQUENCE</scope>
    <source>
        <tissue evidence="1">Shoot tissue taken approximately 20 cm above the soil surface</tissue>
    </source>
</reference>
<sequence length="16" mass="1959">MNLEREIIPVISNFHF</sequence>
<reference evidence="1" key="1">
    <citation type="submission" date="2014-09" db="EMBL/GenBank/DDBJ databases">
        <authorList>
            <person name="Magalhaes I.L.F."/>
            <person name="Oliveira U."/>
            <person name="Santos F.R."/>
            <person name="Vidigal T.H.D.A."/>
            <person name="Brescovit A.D."/>
            <person name="Santos A.J."/>
        </authorList>
    </citation>
    <scope>NUCLEOTIDE SEQUENCE</scope>
    <source>
        <tissue evidence="1">Shoot tissue taken approximately 20 cm above the soil surface</tissue>
    </source>
</reference>
<organism evidence="1">
    <name type="scientific">Arundo donax</name>
    <name type="common">Giant reed</name>
    <name type="synonym">Donax arundinaceus</name>
    <dbReference type="NCBI Taxonomy" id="35708"/>
    <lineage>
        <taxon>Eukaryota</taxon>
        <taxon>Viridiplantae</taxon>
        <taxon>Streptophyta</taxon>
        <taxon>Embryophyta</taxon>
        <taxon>Tracheophyta</taxon>
        <taxon>Spermatophyta</taxon>
        <taxon>Magnoliopsida</taxon>
        <taxon>Liliopsida</taxon>
        <taxon>Poales</taxon>
        <taxon>Poaceae</taxon>
        <taxon>PACMAD clade</taxon>
        <taxon>Arundinoideae</taxon>
        <taxon>Arundineae</taxon>
        <taxon>Arundo</taxon>
    </lineage>
</organism>
<evidence type="ECO:0000313" key="1">
    <source>
        <dbReference type="EMBL" id="JAD31386.1"/>
    </source>
</evidence>
<proteinExistence type="predicted"/>
<dbReference type="AlphaFoldDB" id="A0A0A8YXS9"/>
<name>A0A0A8YXS9_ARUDO</name>
<accession>A0A0A8YXS9</accession>